<dbReference type="EMBL" id="JANKBY010000035">
    <property type="protein sequence ID" value="MCR1822110.1"/>
    <property type="molecule type" value="Genomic_DNA"/>
</dbReference>
<evidence type="ECO:0000313" key="1">
    <source>
        <dbReference type="EMBL" id="MCR1822110.1"/>
    </source>
</evidence>
<sequence>MNNLSEENLVEFLLVKLRAERRVSLSEFKRAVRAGFLLTEHDLSPSPSRPNELRYEQRCRNLKCHNKFPRHIIGYENQVFYLIEDSRIENEF</sequence>
<dbReference type="AlphaFoldDB" id="A0A9X2M8U2"/>
<dbReference type="RefSeq" id="WP_257560208.1">
    <property type="nucleotide sequence ID" value="NZ_JANKBY010000035.1"/>
</dbReference>
<proteinExistence type="predicted"/>
<evidence type="ECO:0000313" key="2">
    <source>
        <dbReference type="Proteomes" id="UP001140817"/>
    </source>
</evidence>
<organism evidence="1 2">
    <name type="scientific">Terrisporobacter muris</name>
    <dbReference type="NCBI Taxonomy" id="2963284"/>
    <lineage>
        <taxon>Bacteria</taxon>
        <taxon>Bacillati</taxon>
        <taxon>Bacillota</taxon>
        <taxon>Clostridia</taxon>
        <taxon>Peptostreptococcales</taxon>
        <taxon>Peptostreptococcaceae</taxon>
        <taxon>Terrisporobacter</taxon>
    </lineage>
</organism>
<accession>A0A9X2M8U2</accession>
<protein>
    <submittedName>
        <fullName evidence="1">Uncharacterized protein</fullName>
    </submittedName>
</protein>
<keyword evidence="2" id="KW-1185">Reference proteome</keyword>
<gene>
    <name evidence="1" type="ORF">NSA58_04850</name>
</gene>
<reference evidence="1" key="1">
    <citation type="submission" date="2022-07" db="EMBL/GenBank/DDBJ databases">
        <title>Enhanced cultured diversity of the mouse gut microbiota enables custom-made synthetic communities.</title>
        <authorList>
            <person name="Afrizal A."/>
        </authorList>
    </citation>
    <scope>NUCLEOTIDE SEQUENCE</scope>
    <source>
        <strain evidence="1">DSM 29186</strain>
    </source>
</reference>
<dbReference type="Proteomes" id="UP001140817">
    <property type="component" value="Unassembled WGS sequence"/>
</dbReference>
<name>A0A9X2M8U2_9FIRM</name>
<comment type="caution">
    <text evidence="1">The sequence shown here is derived from an EMBL/GenBank/DDBJ whole genome shotgun (WGS) entry which is preliminary data.</text>
</comment>